<evidence type="ECO:0000256" key="3">
    <source>
        <dbReference type="ARBA" id="ARBA00022676"/>
    </source>
</evidence>
<feature type="transmembrane region" description="Helical" evidence="8">
    <location>
        <begin position="361"/>
        <end position="380"/>
    </location>
</feature>
<keyword evidence="3 9" id="KW-0328">Glycosyltransferase</keyword>
<organism evidence="9 10">
    <name type="scientific">Gomphosphaeria aponina SAG 52.96 = DSM 107014</name>
    <dbReference type="NCBI Taxonomy" id="1521640"/>
    <lineage>
        <taxon>Bacteria</taxon>
        <taxon>Bacillati</taxon>
        <taxon>Cyanobacteriota</taxon>
        <taxon>Cyanophyceae</taxon>
        <taxon>Oscillatoriophycideae</taxon>
        <taxon>Chroococcales</taxon>
        <taxon>Gomphosphaeriaceae</taxon>
        <taxon>Gomphosphaeria</taxon>
    </lineage>
</organism>
<sequence>MNVEKNISINTLPQRWFNNFPHDFSLILFWMVTGATIRFTNLTSKPPWTDEFATLVFSLGNNYASIPLNQVISLDMLLQPLKPNPDASITDVFSLLVNEDNHPPLYFMLAHWWLQLFPSTEYVSLWAARSLPVCFAVISIPAIYLLGRLAFNRQVARCAAAMIAVSPYGVFLAQEARHYSLAILLVIASLICLIVAIKYLCHATILPHWLILVWTGINLLGLGVHYFFCLTLLAQAMALLFKFRSGIKFNNWLRLGMVAAGTIIPGFLWIFLILPQDYGNEMTDWIRHDQNTILTFISPIFQALATWITMLSLLPVESSSFWVMVISVLVMIMFFVWALPLLFWGISIPPLAKKFKLSRDILGGFVVSAIALFFILTYFFGIDLTRGARYSFVYFPGVIILLGASLATLWKHKKKNTVIIIFLMALFSSITVCYNLGYQKYYRPDIFISIINNHSSVPVLIATTHKTLVQTGEMMGIARELKQQHSLTQTAFLLVKQSPIATKILHQAITEMSRPFDLWMVNFYAPVAINNCVADASNLPPVNGYNYQLYHCN</sequence>
<evidence type="ECO:0000256" key="2">
    <source>
        <dbReference type="ARBA" id="ARBA00022475"/>
    </source>
</evidence>
<feature type="transmembrane region" description="Helical" evidence="8">
    <location>
        <begin position="252"/>
        <end position="272"/>
    </location>
</feature>
<dbReference type="AlphaFoldDB" id="A0A941GU96"/>
<feature type="transmembrane region" description="Helical" evidence="8">
    <location>
        <begin position="179"/>
        <end position="197"/>
    </location>
</feature>
<evidence type="ECO:0000313" key="10">
    <source>
        <dbReference type="Proteomes" id="UP000767446"/>
    </source>
</evidence>
<protein>
    <submittedName>
        <fullName evidence="9">Glycosyltransferase family 39 protein</fullName>
        <ecNumber evidence="9">2.4.-.-</ecNumber>
    </submittedName>
</protein>
<evidence type="ECO:0000256" key="7">
    <source>
        <dbReference type="ARBA" id="ARBA00023136"/>
    </source>
</evidence>
<dbReference type="EMBL" id="JADQBC010000067">
    <property type="protein sequence ID" value="MBR8828377.1"/>
    <property type="molecule type" value="Genomic_DNA"/>
</dbReference>
<dbReference type="EC" id="2.4.-.-" evidence="9"/>
<proteinExistence type="predicted"/>
<dbReference type="PANTHER" id="PTHR33908:SF11">
    <property type="entry name" value="MEMBRANE PROTEIN"/>
    <property type="match status" value="1"/>
</dbReference>
<feature type="transmembrane region" description="Helical" evidence="8">
    <location>
        <begin position="320"/>
        <end position="349"/>
    </location>
</feature>
<gene>
    <name evidence="9" type="ORF">DSM107014_10850</name>
</gene>
<feature type="transmembrane region" description="Helical" evidence="8">
    <location>
        <begin position="209"/>
        <end position="240"/>
    </location>
</feature>
<evidence type="ECO:0000256" key="4">
    <source>
        <dbReference type="ARBA" id="ARBA00022679"/>
    </source>
</evidence>
<evidence type="ECO:0000256" key="6">
    <source>
        <dbReference type="ARBA" id="ARBA00022989"/>
    </source>
</evidence>
<feature type="transmembrane region" description="Helical" evidence="8">
    <location>
        <begin position="126"/>
        <end position="147"/>
    </location>
</feature>
<feature type="transmembrane region" description="Helical" evidence="8">
    <location>
        <begin position="392"/>
        <end position="410"/>
    </location>
</feature>
<keyword evidence="5 8" id="KW-0812">Transmembrane</keyword>
<evidence type="ECO:0000313" key="9">
    <source>
        <dbReference type="EMBL" id="MBR8828377.1"/>
    </source>
</evidence>
<keyword evidence="6 8" id="KW-1133">Transmembrane helix</keyword>
<comment type="caution">
    <text evidence="9">The sequence shown here is derived from an EMBL/GenBank/DDBJ whole genome shotgun (WGS) entry which is preliminary data.</text>
</comment>
<feature type="transmembrane region" description="Helical" evidence="8">
    <location>
        <begin position="20"/>
        <end position="40"/>
    </location>
</feature>
<dbReference type="GO" id="GO:0005886">
    <property type="term" value="C:plasma membrane"/>
    <property type="evidence" value="ECO:0007669"/>
    <property type="project" value="UniProtKB-SubCell"/>
</dbReference>
<evidence type="ECO:0000256" key="8">
    <source>
        <dbReference type="SAM" id="Phobius"/>
    </source>
</evidence>
<dbReference type="InterPro" id="IPR050297">
    <property type="entry name" value="LipidA_mod_glycosyltrf_83"/>
</dbReference>
<dbReference type="Proteomes" id="UP000767446">
    <property type="component" value="Unassembled WGS sequence"/>
</dbReference>
<keyword evidence="2" id="KW-1003">Cell membrane</keyword>
<name>A0A941GU96_9CHRO</name>
<keyword evidence="7 8" id="KW-0472">Membrane</keyword>
<evidence type="ECO:0000256" key="1">
    <source>
        <dbReference type="ARBA" id="ARBA00004651"/>
    </source>
</evidence>
<evidence type="ECO:0000256" key="5">
    <source>
        <dbReference type="ARBA" id="ARBA00022692"/>
    </source>
</evidence>
<dbReference type="PANTHER" id="PTHR33908">
    <property type="entry name" value="MANNOSYLTRANSFERASE YKCB-RELATED"/>
    <property type="match status" value="1"/>
</dbReference>
<feature type="transmembrane region" description="Helical" evidence="8">
    <location>
        <begin position="417"/>
        <end position="437"/>
    </location>
</feature>
<accession>A0A941GU96</accession>
<comment type="subcellular location">
    <subcellularLocation>
        <location evidence="1">Cell membrane</location>
        <topology evidence="1">Multi-pass membrane protein</topology>
    </subcellularLocation>
</comment>
<dbReference type="GO" id="GO:0009103">
    <property type="term" value="P:lipopolysaccharide biosynthetic process"/>
    <property type="evidence" value="ECO:0007669"/>
    <property type="project" value="UniProtKB-ARBA"/>
</dbReference>
<dbReference type="GO" id="GO:0016763">
    <property type="term" value="F:pentosyltransferase activity"/>
    <property type="evidence" value="ECO:0007669"/>
    <property type="project" value="TreeGrafter"/>
</dbReference>
<feature type="transmembrane region" description="Helical" evidence="8">
    <location>
        <begin position="293"/>
        <end position="314"/>
    </location>
</feature>
<reference evidence="9" key="1">
    <citation type="submission" date="2021-02" db="EMBL/GenBank/DDBJ databases">
        <title>Metagenome analyses of Stigonema ocellatum DSM 106950, Chlorogloea purpurea SAG 13.99 and Gomphosphaeria aponina DSM 107014.</title>
        <authorList>
            <person name="Marter P."/>
            <person name="Huang S."/>
        </authorList>
    </citation>
    <scope>NUCLEOTIDE SEQUENCE</scope>
    <source>
        <strain evidence="9">JP213</strain>
    </source>
</reference>
<keyword evidence="4 9" id="KW-0808">Transferase</keyword>